<gene>
    <name evidence="6" type="ORF">SAMN04487987_103422</name>
</gene>
<accession>A0A1I1PEI6</accession>
<dbReference type="Gene3D" id="2.60.40.1120">
    <property type="entry name" value="Carboxypeptidase-like, regulatory domain"/>
    <property type="match status" value="1"/>
</dbReference>
<keyword evidence="2" id="KW-0472">Membrane</keyword>
<evidence type="ECO:0000256" key="3">
    <source>
        <dbReference type="ARBA" id="ARBA00023237"/>
    </source>
</evidence>
<dbReference type="SUPFAM" id="SSF56935">
    <property type="entry name" value="Porins"/>
    <property type="match status" value="1"/>
</dbReference>
<keyword evidence="6" id="KW-0675">Receptor</keyword>
<dbReference type="Gene3D" id="2.40.170.20">
    <property type="entry name" value="TonB-dependent receptor, beta-barrel domain"/>
    <property type="match status" value="1"/>
</dbReference>
<dbReference type="EMBL" id="FOMI01000003">
    <property type="protein sequence ID" value="SFD08086.1"/>
    <property type="molecule type" value="Genomic_DNA"/>
</dbReference>
<dbReference type="InterPro" id="IPR008969">
    <property type="entry name" value="CarboxyPept-like_regulatory"/>
</dbReference>
<dbReference type="GO" id="GO:0009279">
    <property type="term" value="C:cell outer membrane"/>
    <property type="evidence" value="ECO:0007669"/>
    <property type="project" value="UniProtKB-SubCell"/>
</dbReference>
<organism evidence="6 7">
    <name type="scientific">Algibacter pectinivorans</name>
    <dbReference type="NCBI Taxonomy" id="870482"/>
    <lineage>
        <taxon>Bacteria</taxon>
        <taxon>Pseudomonadati</taxon>
        <taxon>Bacteroidota</taxon>
        <taxon>Flavobacteriia</taxon>
        <taxon>Flavobacteriales</taxon>
        <taxon>Flavobacteriaceae</taxon>
        <taxon>Algibacter</taxon>
    </lineage>
</organism>
<keyword evidence="7" id="KW-1185">Reference proteome</keyword>
<dbReference type="RefSeq" id="WP_092850823.1">
    <property type="nucleotide sequence ID" value="NZ_FOMI01000003.1"/>
</dbReference>
<evidence type="ECO:0000256" key="1">
    <source>
        <dbReference type="ARBA" id="ARBA00004442"/>
    </source>
</evidence>
<dbReference type="PANTHER" id="PTHR40980:SF4">
    <property type="entry name" value="TONB-DEPENDENT RECEPTOR-LIKE BETA-BARREL DOMAIN-CONTAINING PROTEIN"/>
    <property type="match status" value="1"/>
</dbReference>
<dbReference type="Proteomes" id="UP000199439">
    <property type="component" value="Unassembled WGS sequence"/>
</dbReference>
<dbReference type="InterPro" id="IPR036942">
    <property type="entry name" value="Beta-barrel_TonB_sf"/>
</dbReference>
<keyword evidence="4" id="KW-0732">Signal</keyword>
<evidence type="ECO:0000313" key="7">
    <source>
        <dbReference type="Proteomes" id="UP000199439"/>
    </source>
</evidence>
<evidence type="ECO:0000259" key="5">
    <source>
        <dbReference type="Pfam" id="PF14905"/>
    </source>
</evidence>
<name>A0A1I1PEI6_9FLAO</name>
<dbReference type="STRING" id="870482.SAMN04487987_103422"/>
<comment type="subcellular location">
    <subcellularLocation>
        <location evidence="1">Cell outer membrane</location>
    </subcellularLocation>
</comment>
<feature type="chain" id="PRO_5011612098" evidence="4">
    <location>
        <begin position="26"/>
        <end position="808"/>
    </location>
</feature>
<sequence>MFKKIFSFYFLTLTSLCFSQHFVVAGTVVDSYKTPISYANVTIYNTDLPQDINGVITNDNGYFKFDNLSNGEYILSISFLGFEKYIKTLEIKEDKQLGTITLKENVEELNGVTIVAQRPTIKRMVDRLVFNVENSTLSNNNVFDVLKHTPGVLVMNETITVKQGTPTIYINDRRVNLSSNEVKQLLQGTSASNIKSIEVITNPPAKYEAEGGSVINIITSKNIIAGYNGSIYGTYKQGSKFPKYAFGTSHYFKTKKMNFYLNYSKSPKKEFRNNEESVNFFENNLNTTSWDTDFERVRKSSNQNINTNVDYEFNKKNSLSFSASMLLAPRKQTQNQVNSTTRVFNANKILDSTFITNNLKVDENLNLAFTLDYIHKFNKEGEKLSVNTHHTAYSFSSFQDVDTKYFLPDNSFLRNNNFQTFSSQEIKLYTSQMDYELPIDNSTFFESGIKVSSINSKSELQQNNIINGLKVEDIENSDVFLYDETNFALYTSLSKEWNSWDLKVGLRTEFTNIKGNSLSSNTLNNNKYTNFFPSLHLLHTINDKNEIYLNYNKRIYRPRYNQLNPYKYFLNDNSYITGNPNLVPQIDDAFTLGYTINQKYTFEAYYRYENNPTIEITFQDNTNNILKYVNTNIDRNISYGLDFTSYTAVLNNYWNIYLLSSIFYYDNQFFAIESENALVNKSQWSLYGQIINYFSFLKDKSLTADVSLFYLSSIVDGPSEYSSRSSLDINFRKTFWNNKASVNAGITDAFNGLNLSQTTKYLNQDNTSYSRIENRLITFGFNYKFGNSSLKAKEKEFKLQERDRLENK</sequence>
<dbReference type="AlphaFoldDB" id="A0A1I1PEI6"/>
<evidence type="ECO:0000256" key="4">
    <source>
        <dbReference type="SAM" id="SignalP"/>
    </source>
</evidence>
<dbReference type="Pfam" id="PF13715">
    <property type="entry name" value="CarbopepD_reg_2"/>
    <property type="match status" value="1"/>
</dbReference>
<proteinExistence type="predicted"/>
<feature type="domain" description="Outer membrane protein beta-barrel" evidence="5">
    <location>
        <begin position="375"/>
        <end position="783"/>
    </location>
</feature>
<dbReference type="Pfam" id="PF14905">
    <property type="entry name" value="OMP_b-brl_3"/>
    <property type="match status" value="1"/>
</dbReference>
<evidence type="ECO:0000313" key="6">
    <source>
        <dbReference type="EMBL" id="SFD08086.1"/>
    </source>
</evidence>
<reference evidence="7" key="1">
    <citation type="submission" date="2016-10" db="EMBL/GenBank/DDBJ databases">
        <authorList>
            <person name="Varghese N."/>
            <person name="Submissions S."/>
        </authorList>
    </citation>
    <scope>NUCLEOTIDE SEQUENCE [LARGE SCALE GENOMIC DNA]</scope>
    <source>
        <strain evidence="7">DSM 25730</strain>
    </source>
</reference>
<dbReference type="InterPro" id="IPR041700">
    <property type="entry name" value="OMP_b-brl_3"/>
</dbReference>
<dbReference type="PANTHER" id="PTHR40980">
    <property type="entry name" value="PLUG DOMAIN-CONTAINING PROTEIN"/>
    <property type="match status" value="1"/>
</dbReference>
<evidence type="ECO:0000256" key="2">
    <source>
        <dbReference type="ARBA" id="ARBA00023136"/>
    </source>
</evidence>
<keyword evidence="3" id="KW-0998">Cell outer membrane</keyword>
<feature type="signal peptide" evidence="4">
    <location>
        <begin position="1"/>
        <end position="25"/>
    </location>
</feature>
<dbReference type="SUPFAM" id="SSF49464">
    <property type="entry name" value="Carboxypeptidase regulatory domain-like"/>
    <property type="match status" value="1"/>
</dbReference>
<dbReference type="OrthoDB" id="8764943at2"/>
<protein>
    <submittedName>
        <fullName evidence="6">Outer membrane receptor proteins, mostly Fe transport</fullName>
    </submittedName>
</protein>